<accession>A0A6C2URE3</accession>
<dbReference type="GO" id="GO:0030973">
    <property type="term" value="F:molybdate ion binding"/>
    <property type="evidence" value="ECO:0007669"/>
    <property type="project" value="TreeGrafter"/>
</dbReference>
<evidence type="ECO:0000313" key="1">
    <source>
        <dbReference type="EMBL" id="VGO21854.1"/>
    </source>
</evidence>
<dbReference type="PANTHER" id="PTHR30632:SF0">
    <property type="entry name" value="SULFATE-BINDING PROTEIN"/>
    <property type="match status" value="1"/>
</dbReference>
<dbReference type="PANTHER" id="PTHR30632">
    <property type="entry name" value="MOLYBDATE-BINDING PERIPLASMIC PROTEIN"/>
    <property type="match status" value="1"/>
</dbReference>
<evidence type="ECO:0000313" key="2">
    <source>
        <dbReference type="Proteomes" id="UP000346198"/>
    </source>
</evidence>
<proteinExistence type="predicted"/>
<dbReference type="AlphaFoldDB" id="A0A6C2URE3"/>
<dbReference type="EMBL" id="CAAHFH010000002">
    <property type="protein sequence ID" value="VGO21854.1"/>
    <property type="molecule type" value="Genomic_DNA"/>
</dbReference>
<reference evidence="1 2" key="1">
    <citation type="submission" date="2019-04" db="EMBL/GenBank/DDBJ databases">
        <authorList>
            <person name="Van Vliet M D."/>
        </authorList>
    </citation>
    <scope>NUCLEOTIDE SEQUENCE [LARGE SCALE GENOMIC DNA]</scope>
    <source>
        <strain evidence="1 2">F21</strain>
    </source>
</reference>
<dbReference type="PROSITE" id="PS51257">
    <property type="entry name" value="PROKAR_LIPOPROTEIN"/>
    <property type="match status" value="1"/>
</dbReference>
<dbReference type="Pfam" id="PF13531">
    <property type="entry name" value="SBP_bac_11"/>
    <property type="match status" value="1"/>
</dbReference>
<dbReference type="RefSeq" id="WP_136063288.1">
    <property type="nucleotide sequence ID" value="NZ_CAAHFH010000002.1"/>
</dbReference>
<keyword evidence="2" id="KW-1185">Reference proteome</keyword>
<dbReference type="GO" id="GO:0015689">
    <property type="term" value="P:molybdate ion transport"/>
    <property type="evidence" value="ECO:0007669"/>
    <property type="project" value="TreeGrafter"/>
</dbReference>
<sequence>MKTNLLILLLSAAVLSGCSSKEKSALPLVCHVGGTMRPVFEELAEIYTEESGQTIEINSAGSGELLANIELQAEGDLYVSHDPFLDIIMSKHLAVNGWTLGEVYPVIIVQKGNPKNICTLNDLARDDVQLALTDYKLSTLGRMLPTLFANAGMNLDALGQKKNIIIHRSGSFVANLVVMKNADAALVWDAVAALRRDTIDRIPITRHLPVPYVDAITSATGKSYKLTPVRVTICSLKCSKQLEESEKFMQFVISDRAKDVLEKYGFGVSDILRKQEYKNGNVQGM</sequence>
<name>A0A6C2URE3_9BACT</name>
<dbReference type="Gene3D" id="3.40.190.10">
    <property type="entry name" value="Periplasmic binding protein-like II"/>
    <property type="match status" value="2"/>
</dbReference>
<dbReference type="InterPro" id="IPR050682">
    <property type="entry name" value="ModA/WtpA"/>
</dbReference>
<dbReference type="Proteomes" id="UP000346198">
    <property type="component" value="Unassembled WGS sequence"/>
</dbReference>
<protein>
    <submittedName>
        <fullName evidence="1">Binding protein</fullName>
    </submittedName>
</protein>
<organism evidence="1 2">
    <name type="scientific">Pontiella sulfatireligans</name>
    <dbReference type="NCBI Taxonomy" id="2750658"/>
    <lineage>
        <taxon>Bacteria</taxon>
        <taxon>Pseudomonadati</taxon>
        <taxon>Kiritimatiellota</taxon>
        <taxon>Kiritimatiellia</taxon>
        <taxon>Kiritimatiellales</taxon>
        <taxon>Pontiellaceae</taxon>
        <taxon>Pontiella</taxon>
    </lineage>
</organism>
<dbReference type="SUPFAM" id="SSF53850">
    <property type="entry name" value="Periplasmic binding protein-like II"/>
    <property type="match status" value="1"/>
</dbReference>
<gene>
    <name evidence="1" type="ORF">SCARR_03934</name>
</gene>